<feature type="binding site" evidence="11">
    <location>
        <position position="138"/>
    </location>
    <ligand>
        <name>L-histidine</name>
        <dbReference type="ChEBI" id="CHEBI:57595"/>
    </ligand>
</feature>
<dbReference type="GO" id="GO:0000105">
    <property type="term" value="P:L-histidine biosynthetic process"/>
    <property type="evidence" value="ECO:0007669"/>
    <property type="project" value="UniProtKB-UniRule"/>
</dbReference>
<dbReference type="AlphaFoldDB" id="A0AAX3BD48"/>
<dbReference type="InterPro" id="IPR004517">
    <property type="entry name" value="HisZ"/>
</dbReference>
<dbReference type="KEGG" id="taqu:KDW03_10120"/>
<protein>
    <recommendedName>
        <fullName evidence="5 10">ATP phosphoribosyltransferase regulatory subunit</fullName>
    </recommendedName>
</protein>
<sequence>MPDDKRHHLTMLLAEAEGYSPGLPDGVFFLEEKSPIVNLGQQLCARVESHGYKRVFPPLFEFYDTYAGGGATDVSRRCFSFKDKDGSLLALRYDMTTPIARMVAQRYKPEDLPLRLYYYGDVFREQPFHQGKPRQIRQLGVELIGNAGVSSDGEVVSMACQLLSQLDTSYLLVIGDIRIYRALLTSLELSPYEREAVHRCFLLKDETSLRTILADISLPPKVSEQLFSLMQAVVKLENERQLKKMLELFEEEGEIVLGYLLALREILSQEQRKHVLIDLGMVKDLGYYSSLILEGYVSKSGYPVCHGGRYDGLYAAFGKNFPAVGWALDLSYTFRYL</sequence>
<evidence type="ECO:0000256" key="7">
    <source>
        <dbReference type="ARBA" id="ARBA00022605"/>
    </source>
</evidence>
<dbReference type="Proteomes" id="UP001056539">
    <property type="component" value="Chromosome"/>
</dbReference>
<comment type="subunit">
    <text evidence="4">Homodimer.</text>
</comment>
<feature type="binding site" evidence="11">
    <location>
        <begin position="287"/>
        <end position="288"/>
    </location>
    <ligand>
        <name>L-histidine</name>
        <dbReference type="ChEBI" id="CHEBI:57595"/>
    </ligand>
</feature>
<dbReference type="PROSITE" id="PS50862">
    <property type="entry name" value="AA_TRNA_LIGASE_II"/>
    <property type="match status" value="1"/>
</dbReference>
<dbReference type="PIRSF" id="PIRSF001549">
    <property type="entry name" value="His-tRNA_synth"/>
    <property type="match status" value="1"/>
</dbReference>
<feature type="binding site" evidence="11">
    <location>
        <begin position="94"/>
        <end position="96"/>
    </location>
    <ligand>
        <name>L-histidine</name>
        <dbReference type="ChEBI" id="CHEBI:57595"/>
    </ligand>
</feature>
<keyword evidence="8 10" id="KW-0368">Histidine biosynthesis</keyword>
<evidence type="ECO:0000256" key="9">
    <source>
        <dbReference type="ARBA" id="ARBA00025246"/>
    </source>
</evidence>
<gene>
    <name evidence="10" type="primary">hisZ</name>
    <name evidence="13" type="ORF">KDW03_10120</name>
</gene>
<reference evidence="13" key="1">
    <citation type="submission" date="2021-04" db="EMBL/GenBank/DDBJ databases">
        <authorList>
            <person name="Postec A."/>
        </authorList>
    </citation>
    <scope>NUCLEOTIDE SEQUENCE</scope>
    <source>
        <strain evidence="13">F1F22</strain>
    </source>
</reference>
<dbReference type="PANTHER" id="PTHR43707">
    <property type="entry name" value="HISTIDYL-TRNA SYNTHETASE"/>
    <property type="match status" value="1"/>
</dbReference>
<dbReference type="InterPro" id="IPR004516">
    <property type="entry name" value="HisRS/HisZ"/>
</dbReference>
<dbReference type="GO" id="GO:0004821">
    <property type="term" value="F:histidine-tRNA ligase activity"/>
    <property type="evidence" value="ECO:0007669"/>
    <property type="project" value="TreeGrafter"/>
</dbReference>
<evidence type="ECO:0000256" key="5">
    <source>
        <dbReference type="ARBA" id="ARBA00020397"/>
    </source>
</evidence>
<evidence type="ECO:0000256" key="11">
    <source>
        <dbReference type="PIRSR" id="PIRSR001549-1"/>
    </source>
</evidence>
<evidence type="ECO:0000256" key="8">
    <source>
        <dbReference type="ARBA" id="ARBA00023102"/>
    </source>
</evidence>
<evidence type="ECO:0000256" key="1">
    <source>
        <dbReference type="ARBA" id="ARBA00004496"/>
    </source>
</evidence>
<name>A0AAX3BD48_9SPIR</name>
<dbReference type="EMBL" id="CP073355">
    <property type="protein sequence ID" value="URA09826.1"/>
    <property type="molecule type" value="Genomic_DNA"/>
</dbReference>
<dbReference type="PANTHER" id="PTHR43707:SF6">
    <property type="entry name" value="ATP PHOSPHORIBOSYLTRANSFERASE REGULATORY SUBUNIT"/>
    <property type="match status" value="1"/>
</dbReference>
<feature type="binding site" evidence="11">
    <location>
        <position position="142"/>
    </location>
    <ligand>
        <name>L-histidine</name>
        <dbReference type="ChEBI" id="CHEBI:57595"/>
    </ligand>
</feature>
<accession>A0AAX3BD48</accession>
<reference evidence="13" key="2">
    <citation type="submission" date="2022-06" db="EMBL/GenBank/DDBJ databases">
        <title>Thermospira aquatica gen. nov., sp. nov.</title>
        <authorList>
            <person name="Ben Ali Gam Z."/>
            <person name="Labat M."/>
        </authorList>
    </citation>
    <scope>NUCLEOTIDE SEQUENCE</scope>
    <source>
        <strain evidence="13">F1F22</strain>
    </source>
</reference>
<feature type="binding site" evidence="11">
    <location>
        <position position="124"/>
    </location>
    <ligand>
        <name>L-histidine</name>
        <dbReference type="ChEBI" id="CHEBI:57595"/>
    </ligand>
</feature>
<keyword evidence="6 10" id="KW-0963">Cytoplasm</keyword>
<evidence type="ECO:0000256" key="2">
    <source>
        <dbReference type="ARBA" id="ARBA00004667"/>
    </source>
</evidence>
<keyword evidence="7 10" id="KW-0028">Amino-acid biosynthesis</keyword>
<dbReference type="CDD" id="cd00773">
    <property type="entry name" value="HisRS-like_core"/>
    <property type="match status" value="1"/>
</dbReference>
<evidence type="ECO:0000256" key="6">
    <source>
        <dbReference type="ARBA" id="ARBA00022490"/>
    </source>
</evidence>
<evidence type="ECO:0000259" key="12">
    <source>
        <dbReference type="PROSITE" id="PS50862"/>
    </source>
</evidence>
<organism evidence="13 14">
    <name type="scientific">Thermospira aquatica</name>
    <dbReference type="NCBI Taxonomy" id="2828656"/>
    <lineage>
        <taxon>Bacteria</taxon>
        <taxon>Pseudomonadati</taxon>
        <taxon>Spirochaetota</taxon>
        <taxon>Spirochaetia</taxon>
        <taxon>Brevinematales</taxon>
        <taxon>Thermospiraceae</taxon>
        <taxon>Thermospira</taxon>
    </lineage>
</organism>
<evidence type="ECO:0000313" key="13">
    <source>
        <dbReference type="EMBL" id="URA09826.1"/>
    </source>
</evidence>
<comment type="subunit">
    <text evidence="10">Heteromultimer composed of HisG and HisZ subunits.</text>
</comment>
<dbReference type="GO" id="GO:0005737">
    <property type="term" value="C:cytoplasm"/>
    <property type="evidence" value="ECO:0007669"/>
    <property type="project" value="UniProtKB-SubCell"/>
</dbReference>
<dbReference type="InterPro" id="IPR041715">
    <property type="entry name" value="HisRS-like_core"/>
</dbReference>
<dbReference type="SUPFAM" id="SSF55681">
    <property type="entry name" value="Class II aaRS and biotin synthetases"/>
    <property type="match status" value="1"/>
</dbReference>
<comment type="function">
    <text evidence="9 10">Required for the first step of histidine biosynthesis. May allow the feedback regulation of ATP phosphoribosyltransferase activity by histidine.</text>
</comment>
<dbReference type="InterPro" id="IPR006195">
    <property type="entry name" value="aa-tRNA-synth_II"/>
</dbReference>
<evidence type="ECO:0000256" key="10">
    <source>
        <dbReference type="HAMAP-Rule" id="MF_00125"/>
    </source>
</evidence>
<feature type="domain" description="Aminoacyl-transfer RNA synthetases class-II family profile" evidence="12">
    <location>
        <begin position="48"/>
        <end position="337"/>
    </location>
</feature>
<comment type="similarity">
    <text evidence="3 10">Belongs to the class-II aminoacyl-tRNA synthetase family. HisZ subfamily.</text>
</comment>
<comment type="pathway">
    <text evidence="2 10">Amino-acid biosynthesis; L-histidine biosynthesis; L-histidine from 5-phospho-alpha-D-ribose 1-diphosphate: step 1/9.</text>
</comment>
<evidence type="ECO:0000256" key="4">
    <source>
        <dbReference type="ARBA" id="ARBA00011738"/>
    </source>
</evidence>
<comment type="subcellular location">
    <subcellularLocation>
        <location evidence="1 10">Cytoplasm</location>
    </subcellularLocation>
</comment>
<comment type="miscellaneous">
    <text evidence="10">This function is generally fulfilled by the C-terminal part of HisG, which is missing in some bacteria such as this one.</text>
</comment>
<evidence type="ECO:0000313" key="14">
    <source>
        <dbReference type="Proteomes" id="UP001056539"/>
    </source>
</evidence>
<dbReference type="GO" id="GO:0016757">
    <property type="term" value="F:glycosyltransferase activity"/>
    <property type="evidence" value="ECO:0007669"/>
    <property type="project" value="UniProtKB-KW"/>
</dbReference>
<proteinExistence type="inferred from homology"/>
<dbReference type="GO" id="GO:0006427">
    <property type="term" value="P:histidyl-tRNA aminoacylation"/>
    <property type="evidence" value="ECO:0007669"/>
    <property type="project" value="TreeGrafter"/>
</dbReference>
<keyword evidence="13" id="KW-0808">Transferase</keyword>
<dbReference type="InterPro" id="IPR045864">
    <property type="entry name" value="aa-tRNA-synth_II/BPL/LPL"/>
</dbReference>
<dbReference type="Pfam" id="PF13393">
    <property type="entry name" value="tRNA-synt_His"/>
    <property type="match status" value="1"/>
</dbReference>
<keyword evidence="13" id="KW-0328">Glycosyltransferase</keyword>
<dbReference type="RefSeq" id="WP_271434960.1">
    <property type="nucleotide sequence ID" value="NZ_CP073355.1"/>
</dbReference>
<dbReference type="HAMAP" id="MF_00125">
    <property type="entry name" value="HisZ"/>
    <property type="match status" value="1"/>
</dbReference>
<dbReference type="Gene3D" id="3.30.930.10">
    <property type="entry name" value="Bira Bifunctional Protein, Domain 2"/>
    <property type="match status" value="1"/>
</dbReference>
<evidence type="ECO:0000256" key="3">
    <source>
        <dbReference type="ARBA" id="ARBA00005539"/>
    </source>
</evidence>
<keyword evidence="14" id="KW-1185">Reference proteome</keyword>